<protein>
    <recommendedName>
        <fullName evidence="7">Receptor-type tyrosine-protein phosphatase T</fullName>
    </recommendedName>
</protein>
<evidence type="ECO:0000259" key="3">
    <source>
        <dbReference type="PROSITE" id="PS50055"/>
    </source>
</evidence>
<dbReference type="PROSITE" id="PS50056">
    <property type="entry name" value="TYR_PHOSPHATASE_2"/>
    <property type="match status" value="1"/>
</dbReference>
<feature type="signal peptide" evidence="2">
    <location>
        <begin position="1"/>
        <end position="22"/>
    </location>
</feature>
<feature type="domain" description="Tyrosine specific protein phosphatases" evidence="4">
    <location>
        <begin position="673"/>
        <end position="744"/>
    </location>
</feature>
<reference evidence="5" key="1">
    <citation type="submission" date="2022-08" db="UniProtKB">
        <authorList>
            <consortium name="EnsemblMetazoa"/>
        </authorList>
    </citation>
    <scope>IDENTIFICATION</scope>
    <source>
        <strain evidence="5">05x7-T-G4-1.051#20</strain>
    </source>
</reference>
<organism evidence="5 6">
    <name type="scientific">Magallana gigas</name>
    <name type="common">Pacific oyster</name>
    <name type="synonym">Crassostrea gigas</name>
    <dbReference type="NCBI Taxonomy" id="29159"/>
    <lineage>
        <taxon>Eukaryota</taxon>
        <taxon>Metazoa</taxon>
        <taxon>Spiralia</taxon>
        <taxon>Lophotrochozoa</taxon>
        <taxon>Mollusca</taxon>
        <taxon>Bivalvia</taxon>
        <taxon>Autobranchia</taxon>
        <taxon>Pteriomorphia</taxon>
        <taxon>Ostreida</taxon>
        <taxon>Ostreoidea</taxon>
        <taxon>Ostreidae</taxon>
        <taxon>Magallana</taxon>
    </lineage>
</organism>
<dbReference type="PANTHER" id="PTHR19134:SF449">
    <property type="entry name" value="TYROSINE-PROTEIN PHOSPHATASE 1"/>
    <property type="match status" value="1"/>
</dbReference>
<evidence type="ECO:0000313" key="5">
    <source>
        <dbReference type="EnsemblMetazoa" id="G31096.1:cds"/>
    </source>
</evidence>
<dbReference type="InterPro" id="IPR000242">
    <property type="entry name" value="PTP_cat"/>
</dbReference>
<name>A0A8W8M173_MAGGI</name>
<feature type="chain" id="PRO_5036449817" description="Receptor-type tyrosine-protein phosphatase T" evidence="2">
    <location>
        <begin position="23"/>
        <end position="771"/>
    </location>
</feature>
<keyword evidence="2" id="KW-0732">Signal</keyword>
<evidence type="ECO:0008006" key="7">
    <source>
        <dbReference type="Google" id="ProtNLM"/>
    </source>
</evidence>
<dbReference type="EnsemblMetazoa" id="G31096.1">
    <property type="protein sequence ID" value="G31096.1:cds"/>
    <property type="gene ID" value="G31096"/>
</dbReference>
<dbReference type="AlphaFoldDB" id="A0A8W8M173"/>
<accession>A0A8W8M173</accession>
<evidence type="ECO:0000313" key="6">
    <source>
        <dbReference type="Proteomes" id="UP000005408"/>
    </source>
</evidence>
<dbReference type="SUPFAM" id="SSF52799">
    <property type="entry name" value="(Phosphotyrosine protein) phosphatases II"/>
    <property type="match status" value="1"/>
</dbReference>
<proteinExistence type="predicted"/>
<evidence type="ECO:0000256" key="2">
    <source>
        <dbReference type="SAM" id="SignalP"/>
    </source>
</evidence>
<dbReference type="InterPro" id="IPR000387">
    <property type="entry name" value="Tyr_Pase_dom"/>
</dbReference>
<keyword evidence="1" id="KW-0812">Transmembrane</keyword>
<dbReference type="SMART" id="SM00404">
    <property type="entry name" value="PTPc_motif"/>
    <property type="match status" value="1"/>
</dbReference>
<dbReference type="CDD" id="cd00047">
    <property type="entry name" value="PTPc"/>
    <property type="match status" value="1"/>
</dbReference>
<feature type="transmembrane region" description="Helical" evidence="1">
    <location>
        <begin position="393"/>
        <end position="415"/>
    </location>
</feature>
<keyword evidence="1" id="KW-1133">Transmembrane helix</keyword>
<keyword evidence="1" id="KW-0472">Membrane</keyword>
<dbReference type="InterPro" id="IPR008979">
    <property type="entry name" value="Galactose-bd-like_sf"/>
</dbReference>
<dbReference type="Gene3D" id="2.60.120.260">
    <property type="entry name" value="Galactose-binding domain-like"/>
    <property type="match status" value="2"/>
</dbReference>
<dbReference type="Proteomes" id="UP000005408">
    <property type="component" value="Unassembled WGS sequence"/>
</dbReference>
<dbReference type="PANTHER" id="PTHR19134">
    <property type="entry name" value="RECEPTOR-TYPE TYROSINE-PROTEIN PHOSPHATASE"/>
    <property type="match status" value="1"/>
</dbReference>
<keyword evidence="6" id="KW-1185">Reference proteome</keyword>
<dbReference type="Pfam" id="PF00102">
    <property type="entry name" value="Y_phosphatase"/>
    <property type="match status" value="1"/>
</dbReference>
<dbReference type="PROSITE" id="PS00383">
    <property type="entry name" value="TYR_PHOSPHATASE_1"/>
    <property type="match status" value="1"/>
</dbReference>
<evidence type="ECO:0000259" key="4">
    <source>
        <dbReference type="PROSITE" id="PS50056"/>
    </source>
</evidence>
<feature type="domain" description="Tyrosine-protein phosphatase" evidence="3">
    <location>
        <begin position="499"/>
        <end position="753"/>
    </location>
</feature>
<dbReference type="SMART" id="SM00194">
    <property type="entry name" value="PTPc"/>
    <property type="match status" value="1"/>
</dbReference>
<dbReference type="GO" id="GO:0004725">
    <property type="term" value="F:protein tyrosine phosphatase activity"/>
    <property type="evidence" value="ECO:0007669"/>
    <property type="project" value="InterPro"/>
</dbReference>
<dbReference type="Gene3D" id="3.90.190.10">
    <property type="entry name" value="Protein tyrosine phosphatase superfamily"/>
    <property type="match status" value="1"/>
</dbReference>
<sequence length="771" mass="86869">MKNSNALGIICLTLIIKIPVKAYEIREAYQSSTNGSYVASLGCDGDMDTFSLTNYGDNESWSVVLDTIYKITWIFIRIRAGLYESKIELSQQGTTSDKCSDIKSDTAEMAEVMEKIVTCSYSDESIYKLGNKLTVTSMQRAVMQVFEITALGFSKFGSEFIQNVSDFPASKALDNDLETYYHSESNSNASWFLKLNEVKVVKWILISIRGGHYEIYISVGNTTMSLATRCKAFELPGIIKQQQTAIECDAALSGDTFIVKKMDDGPLRLFEVYPIICPPNHFGPNCARCRQSCRSCDSITGVCTQCNGSFYGEYCQHVCTENCLNATCDQRTGSCNGSKDGFQGDSCNHEIILSATIPDEKSTPVPLSPACSTTVVPMNKFINSNKENTDHTLIGLSCVLSILTLLIAVVAILFVKRRAGNLKFKQSDTVGISSNNGLSLELRREISTHDSDLEEIRDDDPNDMEEEVITVEYNNLTSQRVSINRFIEDLPNRKNSDALEREFNDLPSGLLESYSIALKSFNRNKNRYKGIYPYDYNMVRLRTDDDEDETDGYVNASYIHGFRKERAYIASLGPFNPRTLEDFWKVIWQNDTSRIVMLTNTFEGDRMKCLKYWPDTELEIGPFILTLDTEDVFDQYTLRYLIVQHQEEFKRVTQFHYTAWPDNSVPEDVTSLILFRNLVRNGMTSSDGPIVVHCSAGIGRTGTFIALDYLLEEGAAEQMIDVKGYVTSLRHQRGKSIQTYEQYIFLHDAVVEGFANNTVTDSVRQSCLSVL</sequence>
<dbReference type="SUPFAM" id="SSF49785">
    <property type="entry name" value="Galactose-binding domain-like"/>
    <property type="match status" value="2"/>
</dbReference>
<dbReference type="PROSITE" id="PS50055">
    <property type="entry name" value="TYR_PHOSPHATASE_PTP"/>
    <property type="match status" value="1"/>
</dbReference>
<dbReference type="InterPro" id="IPR009030">
    <property type="entry name" value="Growth_fac_rcpt_cys_sf"/>
</dbReference>
<dbReference type="SUPFAM" id="SSF57184">
    <property type="entry name" value="Growth factor receptor domain"/>
    <property type="match status" value="1"/>
</dbReference>
<dbReference type="PRINTS" id="PR00700">
    <property type="entry name" value="PRTYPHPHTASE"/>
</dbReference>
<evidence type="ECO:0000256" key="1">
    <source>
        <dbReference type="SAM" id="Phobius"/>
    </source>
</evidence>
<dbReference type="InterPro" id="IPR029021">
    <property type="entry name" value="Prot-tyrosine_phosphatase-like"/>
</dbReference>
<dbReference type="InterPro" id="IPR050348">
    <property type="entry name" value="Protein-Tyr_Phosphatase"/>
</dbReference>
<dbReference type="InterPro" id="IPR016130">
    <property type="entry name" value="Tyr_Pase_AS"/>
</dbReference>
<dbReference type="InterPro" id="IPR003595">
    <property type="entry name" value="Tyr_Pase_cat"/>
</dbReference>